<sequence>MTSSPTQTIDQTLPTPDSLAASLGRLLEQATQSGATSAAATMSISIGLTVTVRGGDVESVEFQRDRDLSLTAYRGQRSGSASSADWSEDSLGEVVERALAISQHTGEDPYAGLPDAARQATDFPDLDLHHPWSLSVADAIDLALACEAAGLAADDRIHQSEGATVSTHAGLTLLANTQGFIGHRLGTSHSLSCSVLARDGDDMQRDYWYSSSRRHEDLEAAEAVGRRAGERAAARLGARSIQTQAMPVLFVPELARGLIGHFLGAISGGNLYRRASFLLDSAGQQVFAPGIRITQQPFLSRAAGSRSFDSEGVAMTDRTLIDADGVLQGYLLGSYSARRLGLETTGNAGGPANVVVEPGALDFAGLLAEMGDGLLVTELMGQGLNMVTGDYSRGASGFMVRNGVICEPVDEITIAGNLSDVFKQIRAVGRDVDIRGNCRCGSLLIDGMTVAGQ</sequence>
<keyword evidence="6" id="KW-1185">Reference proteome</keyword>
<gene>
    <name evidence="5" type="ORF">DEH80_06740</name>
</gene>
<dbReference type="InterPro" id="IPR035068">
    <property type="entry name" value="TldD/PmbA_N"/>
</dbReference>
<comment type="caution">
    <text evidence="5">The sequence shown here is derived from an EMBL/GenBank/DDBJ whole genome shotgun (WGS) entry which is preliminary data.</text>
</comment>
<dbReference type="Pfam" id="PF19289">
    <property type="entry name" value="PmbA_TldD_3rd"/>
    <property type="match status" value="1"/>
</dbReference>
<dbReference type="OrthoDB" id="9803618at2"/>
<keyword evidence="5" id="KW-0645">Protease</keyword>
<organism evidence="5 6">
    <name type="scientific">Abyssibacter profundi</name>
    <dbReference type="NCBI Taxonomy" id="2182787"/>
    <lineage>
        <taxon>Bacteria</taxon>
        <taxon>Pseudomonadati</taxon>
        <taxon>Pseudomonadota</taxon>
        <taxon>Gammaproteobacteria</taxon>
        <taxon>Chromatiales</taxon>
        <taxon>Oceanococcaceae</taxon>
        <taxon>Abyssibacter</taxon>
    </lineage>
</organism>
<dbReference type="PANTHER" id="PTHR43421">
    <property type="entry name" value="METALLOPROTEASE PMBA"/>
    <property type="match status" value="1"/>
</dbReference>
<evidence type="ECO:0000313" key="6">
    <source>
        <dbReference type="Proteomes" id="UP000251800"/>
    </source>
</evidence>
<dbReference type="Gene3D" id="3.30.2290.10">
    <property type="entry name" value="PmbA/TldD superfamily"/>
    <property type="match status" value="1"/>
</dbReference>
<evidence type="ECO:0000259" key="2">
    <source>
        <dbReference type="Pfam" id="PF01523"/>
    </source>
</evidence>
<evidence type="ECO:0000259" key="4">
    <source>
        <dbReference type="Pfam" id="PF19290"/>
    </source>
</evidence>
<dbReference type="InterPro" id="IPR047657">
    <property type="entry name" value="PmbA"/>
</dbReference>
<dbReference type="Pfam" id="PF01523">
    <property type="entry name" value="PmbA_TldD_1st"/>
    <property type="match status" value="1"/>
</dbReference>
<evidence type="ECO:0000256" key="1">
    <source>
        <dbReference type="ARBA" id="ARBA00005836"/>
    </source>
</evidence>
<protein>
    <submittedName>
        <fullName evidence="5">Metalloprotease PmbA</fullName>
    </submittedName>
</protein>
<dbReference type="InterPro" id="IPR045570">
    <property type="entry name" value="Metalloprtase-TldD/E_cen_dom"/>
</dbReference>
<comment type="similarity">
    <text evidence="1">Belongs to the peptidase U62 family.</text>
</comment>
<dbReference type="AlphaFoldDB" id="A0A363UM75"/>
<feature type="domain" description="Metalloprotease TldD/E C-terminal" evidence="3">
    <location>
        <begin position="243"/>
        <end position="452"/>
    </location>
</feature>
<dbReference type="GO" id="GO:0006508">
    <property type="term" value="P:proteolysis"/>
    <property type="evidence" value="ECO:0007669"/>
    <property type="project" value="UniProtKB-KW"/>
</dbReference>
<name>A0A363UM75_9GAMM</name>
<dbReference type="SUPFAM" id="SSF111283">
    <property type="entry name" value="Putative modulator of DNA gyrase, PmbA/TldD"/>
    <property type="match status" value="1"/>
</dbReference>
<dbReference type="Pfam" id="PF19290">
    <property type="entry name" value="PmbA_TldD_2nd"/>
    <property type="match status" value="1"/>
</dbReference>
<reference evidence="5 6" key="1">
    <citation type="submission" date="2018-05" db="EMBL/GenBank/DDBJ databases">
        <title>Abyssibacter profundi OUC007T gen. nov., sp. nov, a marine bacterium isolated from seawater of the Mariana Trench.</title>
        <authorList>
            <person name="Zhou S."/>
        </authorList>
    </citation>
    <scope>NUCLEOTIDE SEQUENCE [LARGE SCALE GENOMIC DNA]</scope>
    <source>
        <strain evidence="5 6">OUC007</strain>
    </source>
</reference>
<dbReference type="InterPro" id="IPR036059">
    <property type="entry name" value="TldD/PmbA_sf"/>
</dbReference>
<proteinExistence type="inferred from homology"/>
<feature type="domain" description="Metalloprotease TldD/E central" evidence="4">
    <location>
        <begin position="130"/>
        <end position="236"/>
    </location>
</feature>
<dbReference type="GO" id="GO:0005829">
    <property type="term" value="C:cytosol"/>
    <property type="evidence" value="ECO:0007669"/>
    <property type="project" value="TreeGrafter"/>
</dbReference>
<evidence type="ECO:0000259" key="3">
    <source>
        <dbReference type="Pfam" id="PF19289"/>
    </source>
</evidence>
<dbReference type="PANTHER" id="PTHR43421:SF1">
    <property type="entry name" value="METALLOPROTEASE PMBA"/>
    <property type="match status" value="1"/>
</dbReference>
<dbReference type="GO" id="GO:0008237">
    <property type="term" value="F:metallopeptidase activity"/>
    <property type="evidence" value="ECO:0007669"/>
    <property type="project" value="UniProtKB-KW"/>
</dbReference>
<dbReference type="NCBIfam" id="NF008268">
    <property type="entry name" value="PRK11040.1"/>
    <property type="match status" value="1"/>
</dbReference>
<keyword evidence="5" id="KW-0482">Metalloprotease</keyword>
<dbReference type="InterPro" id="IPR045569">
    <property type="entry name" value="Metalloprtase-TldD/E_C"/>
</dbReference>
<dbReference type="Proteomes" id="UP000251800">
    <property type="component" value="Unassembled WGS sequence"/>
</dbReference>
<feature type="domain" description="Metalloprotease TldD/E N-terminal" evidence="2">
    <location>
        <begin position="45"/>
        <end position="101"/>
    </location>
</feature>
<dbReference type="EMBL" id="QEQK01000005">
    <property type="protein sequence ID" value="PWN56522.1"/>
    <property type="molecule type" value="Genomic_DNA"/>
</dbReference>
<evidence type="ECO:0000313" key="5">
    <source>
        <dbReference type="EMBL" id="PWN56522.1"/>
    </source>
</evidence>
<dbReference type="RefSeq" id="WP_109719717.1">
    <property type="nucleotide sequence ID" value="NZ_QEQK01000005.1"/>
</dbReference>
<accession>A0A363UM75</accession>
<keyword evidence="5" id="KW-0378">Hydrolase</keyword>
<dbReference type="InterPro" id="IPR002510">
    <property type="entry name" value="Metalloprtase-TldD/E_N"/>
</dbReference>